<dbReference type="Proteomes" id="UP000240009">
    <property type="component" value="Unassembled WGS sequence"/>
</dbReference>
<sequence>MKTVWLPILSVLLFVNGLLAETPPATVDEAAKAIDFSKFKLVNPVEDSTTSCIASQSYRAKGDVDQVTNEISKQLTAAGFKQAEGATITPAYASAVFLKDGFSVSLSIFPSGDNQSVQVALRNHGNVNLEKIVASDKLQKTYALPGSVMYTTKLSPEDARKLIRQELESQKWEWFGDTTVSFFMRQNAVRLQVMVNQSPAQPGTTAIQISSEQLSTELPIPSKATMIQYADINGGMIMDSTQSTPELVADLRQRFEKLKWKSTTDNLVKVGIHDHLIFRNNKEELADCEFFEFDGKSRCKISYQTKEQVDRENALAKKAAMDAEAKSKAAAEIKKVTISPIAGAKVKSKNQISIQTKSGGAAAILKAWLDNMKADGWKLESTVDTPQVAELSLEKDGVKLSITLVDPGFIPGEIEIRADKNCEIIPGR</sequence>
<evidence type="ECO:0000313" key="2">
    <source>
        <dbReference type="EMBL" id="PQO41236.1"/>
    </source>
</evidence>
<feature type="signal peptide" evidence="1">
    <location>
        <begin position="1"/>
        <end position="20"/>
    </location>
</feature>
<evidence type="ECO:0000256" key="1">
    <source>
        <dbReference type="SAM" id="SignalP"/>
    </source>
</evidence>
<name>A0A2S8G9U6_9BACT</name>
<organism evidence="2 3">
    <name type="scientific">Blastopirellula marina</name>
    <dbReference type="NCBI Taxonomy" id="124"/>
    <lineage>
        <taxon>Bacteria</taxon>
        <taxon>Pseudomonadati</taxon>
        <taxon>Planctomycetota</taxon>
        <taxon>Planctomycetia</taxon>
        <taxon>Pirellulales</taxon>
        <taxon>Pirellulaceae</taxon>
        <taxon>Blastopirellula</taxon>
    </lineage>
</organism>
<gene>
    <name evidence="2" type="ORF">C5Y96_00535</name>
</gene>
<accession>A0A2S8G9U6</accession>
<comment type="caution">
    <text evidence="2">The sequence shown here is derived from an EMBL/GenBank/DDBJ whole genome shotgun (WGS) entry which is preliminary data.</text>
</comment>
<dbReference type="EMBL" id="PUIA01000003">
    <property type="protein sequence ID" value="PQO41236.1"/>
    <property type="molecule type" value="Genomic_DNA"/>
</dbReference>
<evidence type="ECO:0000313" key="3">
    <source>
        <dbReference type="Proteomes" id="UP000240009"/>
    </source>
</evidence>
<proteinExistence type="predicted"/>
<dbReference type="AlphaFoldDB" id="A0A2S8G9U6"/>
<dbReference type="OrthoDB" id="260615at2"/>
<feature type="chain" id="PRO_5015499794" evidence="1">
    <location>
        <begin position="21"/>
        <end position="428"/>
    </location>
</feature>
<dbReference type="RefSeq" id="WP_105349602.1">
    <property type="nucleotide sequence ID" value="NZ_PUIA01000003.1"/>
</dbReference>
<keyword evidence="1" id="KW-0732">Signal</keyword>
<reference evidence="2 3" key="1">
    <citation type="submission" date="2018-02" db="EMBL/GenBank/DDBJ databases">
        <title>Comparative genomes isolates from brazilian mangrove.</title>
        <authorList>
            <person name="Araujo J.E."/>
            <person name="Taketani R.G."/>
            <person name="Silva M.C.P."/>
            <person name="Loureco M.V."/>
            <person name="Andreote F.D."/>
        </authorList>
    </citation>
    <scope>NUCLEOTIDE SEQUENCE [LARGE SCALE GENOMIC DNA]</scope>
    <source>
        <strain evidence="2 3">HEX-2 MGV</strain>
    </source>
</reference>
<protein>
    <submittedName>
        <fullName evidence="2">Uncharacterized protein</fullName>
    </submittedName>
</protein>